<dbReference type="Pfam" id="PF08544">
    <property type="entry name" value="GHMP_kinases_C"/>
    <property type="match status" value="1"/>
</dbReference>
<dbReference type="GO" id="GO:0005524">
    <property type="term" value="F:ATP binding"/>
    <property type="evidence" value="ECO:0007669"/>
    <property type="project" value="UniProtKB-UniRule"/>
</dbReference>
<evidence type="ECO:0000256" key="6">
    <source>
        <dbReference type="ARBA" id="ARBA00022777"/>
    </source>
</evidence>
<feature type="active site" evidence="10">
    <location>
        <position position="14"/>
    </location>
</feature>
<comment type="similarity">
    <text evidence="1 10">Belongs to the GHMP kinase family. IspE subfamily.</text>
</comment>
<dbReference type="PANTHER" id="PTHR43527:SF2">
    <property type="entry name" value="4-DIPHOSPHOCYTIDYL-2-C-METHYL-D-ERYTHRITOL KINASE, CHLOROPLASTIC"/>
    <property type="match status" value="1"/>
</dbReference>
<dbReference type="GO" id="GO:0016114">
    <property type="term" value="P:terpenoid biosynthetic process"/>
    <property type="evidence" value="ECO:0007669"/>
    <property type="project" value="UniProtKB-UniRule"/>
</dbReference>
<evidence type="ECO:0000259" key="11">
    <source>
        <dbReference type="Pfam" id="PF00288"/>
    </source>
</evidence>
<dbReference type="Proteomes" id="UP000004088">
    <property type="component" value="Unassembled WGS sequence"/>
</dbReference>
<keyword evidence="7 10" id="KW-0067">ATP-binding</keyword>
<dbReference type="GO" id="GO:0019288">
    <property type="term" value="P:isopentenyl diphosphate biosynthetic process, methylerythritol 4-phosphate pathway"/>
    <property type="evidence" value="ECO:0007669"/>
    <property type="project" value="UniProtKB-UniRule"/>
</dbReference>
<evidence type="ECO:0000256" key="9">
    <source>
        <dbReference type="ARBA" id="ARBA00032554"/>
    </source>
</evidence>
<gene>
    <name evidence="10 13" type="primary">ispE</name>
    <name evidence="13" type="ORF">HMPREF9098_0099</name>
</gene>
<dbReference type="SUPFAM" id="SSF55060">
    <property type="entry name" value="GHMP Kinase, C-terminal domain"/>
    <property type="match status" value="1"/>
</dbReference>
<keyword evidence="8 10" id="KW-0414">Isoprene biosynthesis</keyword>
<dbReference type="InterPro" id="IPR006204">
    <property type="entry name" value="GHMP_kinase_N_dom"/>
</dbReference>
<dbReference type="Pfam" id="PF00288">
    <property type="entry name" value="GHMP_kinases_N"/>
    <property type="match status" value="1"/>
</dbReference>
<comment type="function">
    <text evidence="10">Catalyzes the phosphorylation of the position 2 hydroxy group of 4-diphosphocytidyl-2C-methyl-D-erythritol.</text>
</comment>
<comment type="pathway">
    <text evidence="10">Isoprenoid biosynthesis; isopentenyl diphosphate biosynthesis via DXP pathway; isopentenyl diphosphate from 1-deoxy-D-xylulose 5-phosphate: step 3/6.</text>
</comment>
<keyword evidence="4 10" id="KW-0808">Transferase</keyword>
<keyword evidence="14" id="KW-1185">Reference proteome</keyword>
<evidence type="ECO:0000256" key="1">
    <source>
        <dbReference type="ARBA" id="ARBA00009684"/>
    </source>
</evidence>
<dbReference type="HOGENOM" id="CLU_053057_3_0_4"/>
<evidence type="ECO:0000259" key="12">
    <source>
        <dbReference type="Pfam" id="PF08544"/>
    </source>
</evidence>
<dbReference type="InterPro" id="IPR004424">
    <property type="entry name" value="IspE"/>
</dbReference>
<dbReference type="InterPro" id="IPR013750">
    <property type="entry name" value="GHMP_kinase_C_dom"/>
</dbReference>
<dbReference type="UniPathway" id="UPA00056">
    <property type="reaction ID" value="UER00094"/>
</dbReference>
<feature type="binding site" evidence="10">
    <location>
        <begin position="98"/>
        <end position="108"/>
    </location>
    <ligand>
        <name>ATP</name>
        <dbReference type="ChEBI" id="CHEBI:30616"/>
    </ligand>
</feature>
<dbReference type="NCBIfam" id="TIGR00154">
    <property type="entry name" value="ispE"/>
    <property type="match status" value="1"/>
</dbReference>
<keyword evidence="6 10" id="KW-0418">Kinase</keyword>
<dbReference type="Gene3D" id="3.30.230.10">
    <property type="match status" value="1"/>
</dbReference>
<name>F0EW66_9NEIS</name>
<dbReference type="SUPFAM" id="SSF54211">
    <property type="entry name" value="Ribosomal protein S5 domain 2-like"/>
    <property type="match status" value="1"/>
</dbReference>
<evidence type="ECO:0000256" key="2">
    <source>
        <dbReference type="ARBA" id="ARBA00012052"/>
    </source>
</evidence>
<dbReference type="InterPro" id="IPR020568">
    <property type="entry name" value="Ribosomal_Su5_D2-typ_SF"/>
</dbReference>
<organism evidence="13 14">
    <name type="scientific">Kingella denitrificans ATCC 33394</name>
    <dbReference type="NCBI Taxonomy" id="888741"/>
    <lineage>
        <taxon>Bacteria</taxon>
        <taxon>Pseudomonadati</taxon>
        <taxon>Pseudomonadota</taxon>
        <taxon>Betaproteobacteria</taxon>
        <taxon>Neisseriales</taxon>
        <taxon>Neisseriaceae</taxon>
        <taxon>Kingella</taxon>
    </lineage>
</organism>
<dbReference type="PIRSF" id="PIRSF010376">
    <property type="entry name" value="IspE"/>
    <property type="match status" value="1"/>
</dbReference>
<dbReference type="InterPro" id="IPR014721">
    <property type="entry name" value="Ribsml_uS5_D2-typ_fold_subgr"/>
</dbReference>
<dbReference type="AlphaFoldDB" id="F0EW66"/>
<dbReference type="InterPro" id="IPR036554">
    <property type="entry name" value="GHMP_kinase_C_sf"/>
</dbReference>
<dbReference type="STRING" id="888741.HMPREF9098_0099"/>
<evidence type="ECO:0000313" key="14">
    <source>
        <dbReference type="Proteomes" id="UP000004088"/>
    </source>
</evidence>
<protein>
    <recommendedName>
        <fullName evidence="3 10">4-diphosphocytidyl-2-C-methyl-D-erythritol kinase</fullName>
        <shortName evidence="10">CMK</shortName>
        <ecNumber evidence="2 10">2.7.1.148</ecNumber>
    </recommendedName>
    <alternativeName>
        <fullName evidence="9 10">4-(cytidine-5'-diphospho)-2-C-methyl-D-erythritol kinase</fullName>
    </alternativeName>
</protein>
<comment type="catalytic activity">
    <reaction evidence="10">
        <text>4-CDP-2-C-methyl-D-erythritol + ATP = 4-CDP-2-C-methyl-D-erythritol 2-phosphate + ADP + H(+)</text>
        <dbReference type="Rhea" id="RHEA:18437"/>
        <dbReference type="ChEBI" id="CHEBI:15378"/>
        <dbReference type="ChEBI" id="CHEBI:30616"/>
        <dbReference type="ChEBI" id="CHEBI:57823"/>
        <dbReference type="ChEBI" id="CHEBI:57919"/>
        <dbReference type="ChEBI" id="CHEBI:456216"/>
        <dbReference type="EC" id="2.7.1.148"/>
    </reaction>
</comment>
<feature type="active site" evidence="10">
    <location>
        <position position="140"/>
    </location>
</feature>
<evidence type="ECO:0000256" key="8">
    <source>
        <dbReference type="ARBA" id="ARBA00023229"/>
    </source>
</evidence>
<sequence length="285" mass="31545">MLPEHHPRYPSPAKLNLDLRIIGRLPNGYHALESIFTLIDLQDTLCIVPRSDGQIVLHTPTPNVPDEQNLVVRAAQSLRDNAATPGHGADIWLEKRIPMGGGLGGGSSNAATVLMVLNDLWQCGLDTAQLLELALPLGADVPFFIFGRTAFARGVGEQLQPIDVPQQYYVLVRPDVHVSTPAVFAHPDLPRNSIGHPHPTYQNLQPLRNDMQAVVLQNYPEVQAAFAELQQYGTPRMTGSGSCLFLTCEQPQQAQHIRQQLSDRWQSWCVHSLLTHPLFGMISNR</sequence>
<dbReference type="RefSeq" id="WP_003780893.1">
    <property type="nucleotide sequence ID" value="NZ_GL870929.1"/>
</dbReference>
<feature type="domain" description="GHMP kinase N-terminal" evidence="11">
    <location>
        <begin position="69"/>
        <end position="148"/>
    </location>
</feature>
<feature type="domain" description="GHMP kinase C-terminal" evidence="12">
    <location>
        <begin position="209"/>
        <end position="265"/>
    </location>
</feature>
<dbReference type="Gene3D" id="3.30.70.890">
    <property type="entry name" value="GHMP kinase, C-terminal domain"/>
    <property type="match status" value="1"/>
</dbReference>
<dbReference type="EC" id="2.7.1.148" evidence="2 10"/>
<proteinExistence type="inferred from homology"/>
<evidence type="ECO:0000256" key="5">
    <source>
        <dbReference type="ARBA" id="ARBA00022741"/>
    </source>
</evidence>
<dbReference type="GO" id="GO:0050515">
    <property type="term" value="F:4-(cytidine 5'-diphospho)-2-C-methyl-D-erythritol kinase activity"/>
    <property type="evidence" value="ECO:0007669"/>
    <property type="project" value="UniProtKB-UniRule"/>
</dbReference>
<evidence type="ECO:0000256" key="10">
    <source>
        <dbReference type="HAMAP-Rule" id="MF_00061"/>
    </source>
</evidence>
<dbReference type="PANTHER" id="PTHR43527">
    <property type="entry name" value="4-DIPHOSPHOCYTIDYL-2-C-METHYL-D-ERYTHRITOL KINASE, CHLOROPLASTIC"/>
    <property type="match status" value="1"/>
</dbReference>
<evidence type="ECO:0000256" key="4">
    <source>
        <dbReference type="ARBA" id="ARBA00022679"/>
    </source>
</evidence>
<reference evidence="13 14" key="1">
    <citation type="submission" date="2011-01" db="EMBL/GenBank/DDBJ databases">
        <authorList>
            <person name="Muzny D."/>
            <person name="Qin X."/>
            <person name="Deng J."/>
            <person name="Jiang H."/>
            <person name="Liu Y."/>
            <person name="Qu J."/>
            <person name="Song X.-Z."/>
            <person name="Zhang L."/>
            <person name="Thornton R."/>
            <person name="Coyle M."/>
            <person name="Francisco L."/>
            <person name="Jackson L."/>
            <person name="Javaid M."/>
            <person name="Korchina V."/>
            <person name="Kovar C."/>
            <person name="Mata R."/>
            <person name="Mathew T."/>
            <person name="Ngo R."/>
            <person name="Nguyen L."/>
            <person name="Nguyen N."/>
            <person name="Okwuonu G."/>
            <person name="Ongeri F."/>
            <person name="Pham C."/>
            <person name="Simmons D."/>
            <person name="Wilczek-Boney K."/>
            <person name="Hale W."/>
            <person name="Jakkamsetti A."/>
            <person name="Pham P."/>
            <person name="Ruth R."/>
            <person name="San Lucas F."/>
            <person name="Warren J."/>
            <person name="Zhang J."/>
            <person name="Zhao Z."/>
            <person name="Zhou C."/>
            <person name="Zhu D."/>
            <person name="Lee S."/>
            <person name="Bess C."/>
            <person name="Blankenburg K."/>
            <person name="Forbes L."/>
            <person name="Fu Q."/>
            <person name="Gubbala S."/>
            <person name="Hirani K."/>
            <person name="Jayaseelan J.C."/>
            <person name="Lara F."/>
            <person name="Munidasa M."/>
            <person name="Palculict T."/>
            <person name="Patil S."/>
            <person name="Pu L.-L."/>
            <person name="Saada N."/>
            <person name="Tang L."/>
            <person name="Weissenberger G."/>
            <person name="Zhu Y."/>
            <person name="Hemphill L."/>
            <person name="Shang Y."/>
            <person name="Youmans B."/>
            <person name="Ayvaz T."/>
            <person name="Ross M."/>
            <person name="Santibanez J."/>
            <person name="Aqrawi P."/>
            <person name="Gross S."/>
            <person name="Joshi V."/>
            <person name="Fowler G."/>
            <person name="Nazareth L."/>
            <person name="Reid J."/>
            <person name="Worley K."/>
            <person name="Petrosino J."/>
            <person name="Highlander S."/>
            <person name="Gibbs R."/>
        </authorList>
    </citation>
    <scope>NUCLEOTIDE SEQUENCE [LARGE SCALE GENOMIC DNA]</scope>
    <source>
        <strain evidence="13 14">ATCC 33394</strain>
    </source>
</reference>
<evidence type="ECO:0000256" key="3">
    <source>
        <dbReference type="ARBA" id="ARBA00017473"/>
    </source>
</evidence>
<dbReference type="HAMAP" id="MF_00061">
    <property type="entry name" value="IspE"/>
    <property type="match status" value="1"/>
</dbReference>
<comment type="caution">
    <text evidence="13">The sequence shown here is derived from an EMBL/GenBank/DDBJ whole genome shotgun (WGS) entry which is preliminary data.</text>
</comment>
<evidence type="ECO:0000256" key="7">
    <source>
        <dbReference type="ARBA" id="ARBA00022840"/>
    </source>
</evidence>
<dbReference type="EMBL" id="AEWV01000003">
    <property type="protein sequence ID" value="EGC18437.1"/>
    <property type="molecule type" value="Genomic_DNA"/>
</dbReference>
<keyword evidence="5 10" id="KW-0547">Nucleotide-binding</keyword>
<accession>F0EW66</accession>
<evidence type="ECO:0000313" key="13">
    <source>
        <dbReference type="EMBL" id="EGC18437.1"/>
    </source>
</evidence>